<dbReference type="PANTHER" id="PTHR31297:SF1">
    <property type="entry name" value="GLUCAN 1,3-BETA-GLUCOSIDASE I_II-RELATED"/>
    <property type="match status" value="1"/>
</dbReference>
<dbReference type="SUPFAM" id="SSF51445">
    <property type="entry name" value="(Trans)glycosidases"/>
    <property type="match status" value="1"/>
</dbReference>
<dbReference type="GeneID" id="92208014"/>
<feature type="signal peptide" evidence="11">
    <location>
        <begin position="1"/>
        <end position="25"/>
    </location>
</feature>
<keyword evidence="6 10" id="KW-0326">Glycosidase</keyword>
<dbReference type="InterPro" id="IPR017853">
    <property type="entry name" value="GH"/>
</dbReference>
<accession>A0ABP0ZKC3</accession>
<keyword evidence="7" id="KW-0961">Cell wall biogenesis/degradation</keyword>
<dbReference type="PANTHER" id="PTHR31297">
    <property type="entry name" value="GLUCAN ENDO-1,6-BETA-GLUCOSIDASE B"/>
    <property type="match status" value="1"/>
</dbReference>
<evidence type="ECO:0000313" key="14">
    <source>
        <dbReference type="Proteomes" id="UP001497383"/>
    </source>
</evidence>
<dbReference type="EMBL" id="OZ022407">
    <property type="protein sequence ID" value="CAK9438594.1"/>
    <property type="molecule type" value="Genomic_DNA"/>
</dbReference>
<evidence type="ECO:0000259" key="12">
    <source>
        <dbReference type="Pfam" id="PF00150"/>
    </source>
</evidence>
<evidence type="ECO:0000256" key="1">
    <source>
        <dbReference type="ARBA" id="ARBA00004613"/>
    </source>
</evidence>
<gene>
    <name evidence="13" type="ORF">LODBEIA_P28180</name>
</gene>
<evidence type="ECO:0000256" key="9">
    <source>
        <dbReference type="ARBA" id="ARBA00038929"/>
    </source>
</evidence>
<evidence type="ECO:0000256" key="8">
    <source>
        <dbReference type="ARBA" id="ARBA00036824"/>
    </source>
</evidence>
<dbReference type="EC" id="3.2.1.58" evidence="9"/>
<organism evidence="13 14">
    <name type="scientific">Lodderomyces beijingensis</name>
    <dbReference type="NCBI Taxonomy" id="1775926"/>
    <lineage>
        <taxon>Eukaryota</taxon>
        <taxon>Fungi</taxon>
        <taxon>Dikarya</taxon>
        <taxon>Ascomycota</taxon>
        <taxon>Saccharomycotina</taxon>
        <taxon>Pichiomycetes</taxon>
        <taxon>Debaryomycetaceae</taxon>
        <taxon>Candida/Lodderomyces clade</taxon>
        <taxon>Lodderomyces</taxon>
    </lineage>
</organism>
<protein>
    <recommendedName>
        <fullName evidence="9">glucan 1,3-beta-glucosidase</fullName>
        <ecNumber evidence="9">3.2.1.58</ecNumber>
    </recommendedName>
</protein>
<dbReference type="InterPro" id="IPR018087">
    <property type="entry name" value="Glyco_hydro_5_CS"/>
</dbReference>
<evidence type="ECO:0000256" key="5">
    <source>
        <dbReference type="ARBA" id="ARBA00022801"/>
    </source>
</evidence>
<keyword evidence="5 10" id="KW-0378">Hydrolase</keyword>
<sequence length="480" mass="54764">MSPPFALHSIVSLIIFIACSTPVIAAASNVTSNASESQYKGVSIGGWLVLEPYITPSLFNQTLNYNETWEDLPVDEYHFCEKLGEQEARKRLDEHWSTFYNETDFQQIKDHGLNMVRIPIGYWSFEKLKDDPYVAGAQEYLDKALEWCSNWGLKVMIDLHGAPNTQNGFDNSGLRNIGYPGWQNKTQYVSHTVDVLAQIYAKYGQRNYSDVVIGIEILNEPYGPGLDMNKVEKFYLDAYNDARDIQEVNNTIFFHDAFQNIQYWDDFFDKGKIKYTNTSSNRTVTESADFYNLIVDHHHYEVFAPSVADNLSQHLQNIKNYADAISNETHYAIVGEWSAALTDCAPWLNGIGLGSRYEATPPYDSEDGGGFKRVGSCSVVNKPLSKWSKTQKRDYRRFIEMQMYQYDKRMNGWIFWCWKTEGGAIEWDFRQLAAAGIVPQPLDDYKYIKNGVDTSSALALPPPSYRLMTAAVFILGSLTL</sequence>
<comment type="catalytic activity">
    <reaction evidence="8">
        <text>Successive hydrolysis of beta-D-glucose units from the non-reducing ends of (1-&gt;3)-beta-D-glucans, releasing alpha-glucose.</text>
        <dbReference type="EC" id="3.2.1.58"/>
    </reaction>
</comment>
<keyword evidence="14" id="KW-1185">Reference proteome</keyword>
<dbReference type="Gene3D" id="3.20.20.80">
    <property type="entry name" value="Glycosidases"/>
    <property type="match status" value="1"/>
</dbReference>
<dbReference type="Proteomes" id="UP001497383">
    <property type="component" value="Chromosome 3"/>
</dbReference>
<evidence type="ECO:0000256" key="7">
    <source>
        <dbReference type="ARBA" id="ARBA00023316"/>
    </source>
</evidence>
<dbReference type="InterPro" id="IPR001547">
    <property type="entry name" value="Glyco_hydro_5"/>
</dbReference>
<dbReference type="Pfam" id="PF00150">
    <property type="entry name" value="Cellulase"/>
    <property type="match status" value="1"/>
</dbReference>
<evidence type="ECO:0000313" key="13">
    <source>
        <dbReference type="EMBL" id="CAK9438594.1"/>
    </source>
</evidence>
<evidence type="ECO:0000256" key="4">
    <source>
        <dbReference type="ARBA" id="ARBA00022729"/>
    </source>
</evidence>
<keyword evidence="4 11" id="KW-0732">Signal</keyword>
<reference evidence="13 14" key="1">
    <citation type="submission" date="2024-03" db="EMBL/GenBank/DDBJ databases">
        <authorList>
            <person name="Brejova B."/>
        </authorList>
    </citation>
    <scope>NUCLEOTIDE SEQUENCE [LARGE SCALE GENOMIC DNA]</scope>
    <source>
        <strain evidence="13 14">CBS 14171</strain>
    </source>
</reference>
<dbReference type="InterPro" id="IPR050386">
    <property type="entry name" value="Glycosyl_hydrolase_5"/>
</dbReference>
<dbReference type="RefSeq" id="XP_066829756.1">
    <property type="nucleotide sequence ID" value="XM_066972859.1"/>
</dbReference>
<evidence type="ECO:0000256" key="10">
    <source>
        <dbReference type="RuleBase" id="RU361153"/>
    </source>
</evidence>
<feature type="chain" id="PRO_5045391596" description="glucan 1,3-beta-glucosidase" evidence="11">
    <location>
        <begin position="26"/>
        <end position="480"/>
    </location>
</feature>
<evidence type="ECO:0000256" key="2">
    <source>
        <dbReference type="ARBA" id="ARBA00005641"/>
    </source>
</evidence>
<evidence type="ECO:0000256" key="3">
    <source>
        <dbReference type="ARBA" id="ARBA00022525"/>
    </source>
</evidence>
<keyword evidence="3" id="KW-0964">Secreted</keyword>
<comment type="subcellular location">
    <subcellularLocation>
        <location evidence="1">Secreted</location>
    </subcellularLocation>
</comment>
<proteinExistence type="inferred from homology"/>
<evidence type="ECO:0000256" key="6">
    <source>
        <dbReference type="ARBA" id="ARBA00023295"/>
    </source>
</evidence>
<dbReference type="PROSITE" id="PS00659">
    <property type="entry name" value="GLYCOSYL_HYDROL_F5"/>
    <property type="match status" value="1"/>
</dbReference>
<comment type="similarity">
    <text evidence="2 10">Belongs to the glycosyl hydrolase 5 (cellulase A) family.</text>
</comment>
<name>A0ABP0ZKC3_9ASCO</name>
<evidence type="ECO:0000256" key="11">
    <source>
        <dbReference type="SAM" id="SignalP"/>
    </source>
</evidence>
<feature type="domain" description="Glycoside hydrolase family 5" evidence="12">
    <location>
        <begin position="91"/>
        <end position="340"/>
    </location>
</feature>